<dbReference type="InterPro" id="IPR050411">
    <property type="entry name" value="AlphaKG_dependent_hydroxylases"/>
</dbReference>
<dbReference type="PANTHER" id="PTHR10696:SF56">
    <property type="entry name" value="TAUD_TFDA-LIKE DOMAIN-CONTAINING PROTEIN"/>
    <property type="match status" value="1"/>
</dbReference>
<keyword evidence="6" id="KW-0223">Dioxygenase</keyword>
<dbReference type="EMBL" id="LT607752">
    <property type="protein sequence ID" value="SCG65228.1"/>
    <property type="molecule type" value="Genomic_DNA"/>
</dbReference>
<sequence>MRISALPDGLPTVIEYDGNGAILDTVRDNRAAIRSLITEQGAVLFRGFDVGGVEGLHRVVRALSGEPLDYTERSSPRSSLSGNVFTSTDYPENEEIFLHNECSYQQNWPMKVYFYCLTPAATQGATPFADVRRVLDHIDPAVVEEFTRRKWSYVRNFGAMGGTWQYFYDTDDRAEVERYCAAQNIQVEWIGADGLRTRAVRDAVRRHPVTGADVWFNHATFFHVDTLPAVYREEMLDMFGSENLPTNSYYGDGGEIPAEVTKHLQEAYRAASTRFDWQRDDLVVIDNMLTAHGREPYTGARKIAIAMAEASDAAVGTP</sequence>
<accession>A0A125Q203</accession>
<gene>
    <name evidence="6" type="ORF">GA0070623_3112</name>
</gene>
<dbReference type="RefSeq" id="WP_067303240.1">
    <property type="nucleotide sequence ID" value="NZ_LRMV01000014.1"/>
</dbReference>
<keyword evidence="2" id="KW-0560">Oxidoreductase</keyword>
<keyword evidence="7" id="KW-1185">Reference proteome</keyword>
<evidence type="ECO:0000256" key="4">
    <source>
        <dbReference type="ARBA" id="ARBA00023194"/>
    </source>
</evidence>
<name>A0A125Q203_9ACTN</name>
<organism evidence="6 7">
    <name type="scientific">Micromonospora rifamycinica</name>
    <dbReference type="NCBI Taxonomy" id="291594"/>
    <lineage>
        <taxon>Bacteria</taxon>
        <taxon>Bacillati</taxon>
        <taxon>Actinomycetota</taxon>
        <taxon>Actinomycetes</taxon>
        <taxon>Micromonosporales</taxon>
        <taxon>Micromonosporaceae</taxon>
        <taxon>Micromonospora</taxon>
    </lineage>
</organism>
<comment type="cofactor">
    <cofactor evidence="1">
        <name>Fe(2+)</name>
        <dbReference type="ChEBI" id="CHEBI:29033"/>
    </cofactor>
</comment>
<keyword evidence="4" id="KW-0045">Antibiotic biosynthesis</keyword>
<dbReference type="InterPro" id="IPR042098">
    <property type="entry name" value="TauD-like_sf"/>
</dbReference>
<evidence type="ECO:0000259" key="5">
    <source>
        <dbReference type="Pfam" id="PF02668"/>
    </source>
</evidence>
<evidence type="ECO:0000256" key="1">
    <source>
        <dbReference type="ARBA" id="ARBA00001954"/>
    </source>
</evidence>
<evidence type="ECO:0000313" key="7">
    <source>
        <dbReference type="Proteomes" id="UP000198226"/>
    </source>
</evidence>
<dbReference type="AlphaFoldDB" id="A0A125Q203"/>
<proteinExistence type="predicted"/>
<feature type="domain" description="TauD/TfdA-like" evidence="5">
    <location>
        <begin position="27"/>
        <end position="302"/>
    </location>
</feature>
<reference evidence="7" key="1">
    <citation type="submission" date="2016-06" db="EMBL/GenBank/DDBJ databases">
        <authorList>
            <person name="Varghese N."/>
            <person name="Submissions Spin"/>
        </authorList>
    </citation>
    <scope>NUCLEOTIDE SEQUENCE [LARGE SCALE GENOMIC DNA]</scope>
    <source>
        <strain evidence="7">DSM 44983</strain>
    </source>
</reference>
<dbReference type="Proteomes" id="UP000198226">
    <property type="component" value="Chromosome I"/>
</dbReference>
<evidence type="ECO:0000256" key="2">
    <source>
        <dbReference type="ARBA" id="ARBA00023002"/>
    </source>
</evidence>
<dbReference type="OrthoDB" id="9769888at2"/>
<dbReference type="GO" id="GO:0051213">
    <property type="term" value="F:dioxygenase activity"/>
    <property type="evidence" value="ECO:0007669"/>
    <property type="project" value="UniProtKB-KW"/>
</dbReference>
<evidence type="ECO:0000256" key="3">
    <source>
        <dbReference type="ARBA" id="ARBA00023004"/>
    </source>
</evidence>
<evidence type="ECO:0000313" key="6">
    <source>
        <dbReference type="EMBL" id="SCG65228.1"/>
    </source>
</evidence>
<protein>
    <submittedName>
        <fullName evidence="6">Taurine dioxygenase, alpha-ketoglutarate-dependent</fullName>
    </submittedName>
</protein>
<dbReference type="PANTHER" id="PTHR10696">
    <property type="entry name" value="GAMMA-BUTYROBETAINE HYDROXYLASE-RELATED"/>
    <property type="match status" value="1"/>
</dbReference>
<dbReference type="GO" id="GO:0017000">
    <property type="term" value="P:antibiotic biosynthetic process"/>
    <property type="evidence" value="ECO:0007669"/>
    <property type="project" value="UniProtKB-KW"/>
</dbReference>
<dbReference type="Gene3D" id="3.60.130.10">
    <property type="entry name" value="Clavaminate synthase-like"/>
    <property type="match status" value="1"/>
</dbReference>
<dbReference type="SUPFAM" id="SSF51197">
    <property type="entry name" value="Clavaminate synthase-like"/>
    <property type="match status" value="1"/>
</dbReference>
<dbReference type="InterPro" id="IPR003819">
    <property type="entry name" value="TauD/TfdA-like"/>
</dbReference>
<keyword evidence="3" id="KW-0408">Iron</keyword>
<dbReference type="Pfam" id="PF02668">
    <property type="entry name" value="TauD"/>
    <property type="match status" value="1"/>
</dbReference>